<organism evidence="2 3">
    <name type="scientific">Bos mutus</name>
    <name type="common">wild yak</name>
    <dbReference type="NCBI Taxonomy" id="72004"/>
    <lineage>
        <taxon>Eukaryota</taxon>
        <taxon>Metazoa</taxon>
        <taxon>Chordata</taxon>
        <taxon>Craniata</taxon>
        <taxon>Vertebrata</taxon>
        <taxon>Euteleostomi</taxon>
        <taxon>Mammalia</taxon>
        <taxon>Eutheria</taxon>
        <taxon>Laurasiatheria</taxon>
        <taxon>Artiodactyla</taxon>
        <taxon>Ruminantia</taxon>
        <taxon>Pecora</taxon>
        <taxon>Bovidae</taxon>
        <taxon>Bovinae</taxon>
        <taxon>Bos</taxon>
    </lineage>
</organism>
<dbReference type="EMBL" id="JH882957">
    <property type="protein sequence ID" value="ELR47818.1"/>
    <property type="molecule type" value="Genomic_DNA"/>
</dbReference>
<protein>
    <submittedName>
        <fullName evidence="2">Uncharacterized protein</fullName>
    </submittedName>
</protein>
<reference evidence="2 3" key="1">
    <citation type="journal article" date="2012" name="Nat. Genet.">
        <title>The yak genome and adaptation to life at high altitude.</title>
        <authorList>
            <person name="Qiu Q."/>
            <person name="Zhang G."/>
            <person name="Ma T."/>
            <person name="Qian W."/>
            <person name="Wang J."/>
            <person name="Ye Z."/>
            <person name="Cao C."/>
            <person name="Hu Q."/>
            <person name="Kim J."/>
            <person name="Larkin D.M."/>
            <person name="Auvil L."/>
            <person name="Capitanu B."/>
            <person name="Ma J."/>
            <person name="Lewin H.A."/>
            <person name="Qian X."/>
            <person name="Lang Y."/>
            <person name="Zhou R."/>
            <person name="Wang L."/>
            <person name="Wang K."/>
            <person name="Xia J."/>
            <person name="Liao S."/>
            <person name="Pan S."/>
            <person name="Lu X."/>
            <person name="Hou H."/>
            <person name="Wang Y."/>
            <person name="Zang X."/>
            <person name="Yin Y."/>
            <person name="Ma H."/>
            <person name="Zhang J."/>
            <person name="Wang Z."/>
            <person name="Zhang Y."/>
            <person name="Zhang D."/>
            <person name="Yonezawa T."/>
            <person name="Hasegawa M."/>
            <person name="Zhong Y."/>
            <person name="Liu W."/>
            <person name="Zhang Y."/>
            <person name="Huang Z."/>
            <person name="Zhang S."/>
            <person name="Long R."/>
            <person name="Yang H."/>
            <person name="Wang J."/>
            <person name="Lenstra J.A."/>
            <person name="Cooper D.N."/>
            <person name="Wu Y."/>
            <person name="Wang J."/>
            <person name="Shi P."/>
            <person name="Wang J."/>
            <person name="Liu J."/>
        </authorList>
    </citation>
    <scope>NUCLEOTIDE SEQUENCE [LARGE SCALE GENOMIC DNA]</scope>
    <source>
        <strain evidence="3">yakQH1</strain>
    </source>
</reference>
<feature type="non-terminal residue" evidence="2">
    <location>
        <position position="46"/>
    </location>
</feature>
<evidence type="ECO:0000313" key="2">
    <source>
        <dbReference type="EMBL" id="ELR47818.1"/>
    </source>
</evidence>
<feature type="non-terminal residue" evidence="2">
    <location>
        <position position="1"/>
    </location>
</feature>
<accession>L8HVC2</accession>
<name>L8HVC2_9CETA</name>
<evidence type="ECO:0000313" key="3">
    <source>
        <dbReference type="Proteomes" id="UP000011080"/>
    </source>
</evidence>
<gene>
    <name evidence="2" type="ORF">M91_17661</name>
</gene>
<proteinExistence type="predicted"/>
<dbReference type="Proteomes" id="UP000011080">
    <property type="component" value="Unassembled WGS sequence"/>
</dbReference>
<sequence length="46" mass="5001">GHVGACRIHGWCEQLHHLKYERPRALGQRAHPTGVGTSGSEAVLNL</sequence>
<feature type="region of interest" description="Disordered" evidence="1">
    <location>
        <begin position="27"/>
        <end position="46"/>
    </location>
</feature>
<evidence type="ECO:0000256" key="1">
    <source>
        <dbReference type="SAM" id="MobiDB-lite"/>
    </source>
</evidence>
<dbReference type="AlphaFoldDB" id="L8HVC2"/>